<feature type="coiled-coil region" evidence="1">
    <location>
        <begin position="808"/>
        <end position="893"/>
    </location>
</feature>
<feature type="region of interest" description="Disordered" evidence="2">
    <location>
        <begin position="504"/>
        <end position="549"/>
    </location>
</feature>
<feature type="coiled-coil region" evidence="1">
    <location>
        <begin position="947"/>
        <end position="981"/>
    </location>
</feature>
<feature type="compositionally biased region" description="Basic and acidic residues" evidence="2">
    <location>
        <begin position="504"/>
        <end position="530"/>
    </location>
</feature>
<dbReference type="Pfam" id="PF13514">
    <property type="entry name" value="AAA_27"/>
    <property type="match status" value="1"/>
</dbReference>
<gene>
    <name evidence="4" type="ORF">ACFOGJ_06220</name>
</gene>
<dbReference type="InterPro" id="IPR038734">
    <property type="entry name" value="YhaN_AAA"/>
</dbReference>
<dbReference type="InterPro" id="IPR027417">
    <property type="entry name" value="P-loop_NTPase"/>
</dbReference>
<dbReference type="Proteomes" id="UP001595528">
    <property type="component" value="Unassembled WGS sequence"/>
</dbReference>
<protein>
    <submittedName>
        <fullName evidence="4">AAA family ATPase</fullName>
    </submittedName>
</protein>
<evidence type="ECO:0000259" key="3">
    <source>
        <dbReference type="Pfam" id="PF13514"/>
    </source>
</evidence>
<organism evidence="4 5">
    <name type="scientific">Marinibaculum pumilum</name>
    <dbReference type="NCBI Taxonomy" id="1766165"/>
    <lineage>
        <taxon>Bacteria</taxon>
        <taxon>Pseudomonadati</taxon>
        <taxon>Pseudomonadota</taxon>
        <taxon>Alphaproteobacteria</taxon>
        <taxon>Rhodospirillales</taxon>
        <taxon>Rhodospirillaceae</taxon>
        <taxon>Marinibaculum</taxon>
    </lineage>
</organism>
<accession>A0ABV7KXG9</accession>
<dbReference type="RefSeq" id="WP_379898951.1">
    <property type="nucleotide sequence ID" value="NZ_JBHRTR010000016.1"/>
</dbReference>
<feature type="domain" description="YhaN AAA" evidence="3">
    <location>
        <begin position="1"/>
        <end position="211"/>
    </location>
</feature>
<dbReference type="PANTHER" id="PTHR41259:SF1">
    <property type="entry name" value="DOUBLE-STRAND BREAK REPAIR RAD50 ATPASE, PUTATIVE-RELATED"/>
    <property type="match status" value="1"/>
</dbReference>
<reference evidence="5" key="1">
    <citation type="journal article" date="2019" name="Int. J. Syst. Evol. Microbiol.">
        <title>The Global Catalogue of Microorganisms (GCM) 10K type strain sequencing project: providing services to taxonomists for standard genome sequencing and annotation.</title>
        <authorList>
            <consortium name="The Broad Institute Genomics Platform"/>
            <consortium name="The Broad Institute Genome Sequencing Center for Infectious Disease"/>
            <person name="Wu L."/>
            <person name="Ma J."/>
        </authorList>
    </citation>
    <scope>NUCLEOTIDE SEQUENCE [LARGE SCALE GENOMIC DNA]</scope>
    <source>
        <strain evidence="5">KCTC 42964</strain>
    </source>
</reference>
<name>A0ABV7KXG9_9PROT</name>
<evidence type="ECO:0000256" key="2">
    <source>
        <dbReference type="SAM" id="MobiDB-lite"/>
    </source>
</evidence>
<feature type="coiled-coil region" evidence="1">
    <location>
        <begin position="180"/>
        <end position="214"/>
    </location>
</feature>
<evidence type="ECO:0000313" key="5">
    <source>
        <dbReference type="Proteomes" id="UP001595528"/>
    </source>
</evidence>
<feature type="coiled-coil region" evidence="1">
    <location>
        <begin position="596"/>
        <end position="623"/>
    </location>
</feature>
<evidence type="ECO:0000313" key="4">
    <source>
        <dbReference type="EMBL" id="MFC3226814.1"/>
    </source>
</evidence>
<dbReference type="SUPFAM" id="SSF52540">
    <property type="entry name" value="P-loop containing nucleoside triphosphate hydrolases"/>
    <property type="match status" value="1"/>
</dbReference>
<sequence>MRLRRLDLIRYGRFTDRALDLPPPAAGGIDLQILFGPNEAGKSTALSALEDLLFGIPARSPLNFLHDYPAMRLGAVLEAEGERLELRRRKGNRDTLLTVEESPLPGGEAALAPFLGGADRAFFERMFSLDHGRLRSGGREILEAQGEVGRMLFAAGAGLGGLRERLAALQQDADALWGPRKAARRAYAQAEDRLKSAEQALREQTVTAARWQELRRDRDAADTAYAEAEARIQERAAERSRLARIRRVHGDVHRMAELDGTIAGLDGVPDLPADAGQRLDTALRAAERADARLEPARAQLAELQAAHDALQPDPALLARRDDIRQLDERRSEVRPERASLPKRRQELAAAEAKLQRLAEGLDWPSLSPADLLARIPARPKLEALTAQLTRRGAVAAALDAARTALKEAQAKREEAARALAAAPDAADTARLAAELRARQEAGDPAPRIEAAARRLAEAETALRQGLDGLRPALPDIAALAALAVPPRATVQDWRDAGRDLAQRRRTCAEQRQAAEAERDRHRAAADRIRSSGDAVGPEEMQAARDARDRGWQDLRRRLAAAEPPADGALDGHEAAVQAADALADRRFETAEAAGQLAARERQLGEQEDLLAGLQRRAEMLATETDRMAADWRALWAGLPEAPGTADAMLDWLDARADLLRREADRAAAERELTALRAAEAEGRSALLAAMAGLGDDEAARAAPLHDRPLAVVQQAAAACLQRHERLAEARTRAADALRMAEAEAARRQDALADAERDWAQWRDAWRDRAASAGLSGEEGPEEAAAKVNALAEMQAIAGPAEALRLDRIEKIERDIAAFEAEAAALAAAVAPDLAEQDGDPLVLELERRLEAAERTAAERAGKAREITAAAEGLAALEAEGRAAQEAVAELQRMAGAADEEALKAAIAQAERLRATRGERDSLLQRLAAAGDGLDPAALAAECAGADIDEVMAREGALEAELAELNDRLLELRDTRRDARAAFDAVGGTDAAARAAADRQAALAEMQEVAERYVRARSAALLLDWAIDRYRQEKQAPLLAQASRHFAMLTGGSFSELALEFGADDTLQLTGRRPDGARVGIDGMSDGTADQLYLALRVAAVEDYLDRAPALPFVADDLFVHFDDDRAEAGFRVLAALARRTQVLVFTHHRHLVDVARAALGPDLSCLSLADGAAI</sequence>
<evidence type="ECO:0000256" key="1">
    <source>
        <dbReference type="SAM" id="Coils"/>
    </source>
</evidence>
<dbReference type="EMBL" id="JBHRTR010000016">
    <property type="protein sequence ID" value="MFC3226814.1"/>
    <property type="molecule type" value="Genomic_DNA"/>
</dbReference>
<keyword evidence="1" id="KW-0175">Coiled coil</keyword>
<dbReference type="Gene3D" id="3.40.50.300">
    <property type="entry name" value="P-loop containing nucleotide triphosphate hydrolases"/>
    <property type="match status" value="2"/>
</dbReference>
<keyword evidence="5" id="KW-1185">Reference proteome</keyword>
<comment type="caution">
    <text evidence="4">The sequence shown here is derived from an EMBL/GenBank/DDBJ whole genome shotgun (WGS) entry which is preliminary data.</text>
</comment>
<proteinExistence type="predicted"/>
<dbReference type="PANTHER" id="PTHR41259">
    <property type="entry name" value="DOUBLE-STRAND BREAK REPAIR RAD50 ATPASE, PUTATIVE-RELATED"/>
    <property type="match status" value="1"/>
</dbReference>